<reference evidence="1" key="1">
    <citation type="journal article" date="2014" name="Front. Microbiol.">
        <title>High frequency of phylogenetically diverse reductive dehalogenase-homologous genes in deep subseafloor sedimentary metagenomes.</title>
        <authorList>
            <person name="Kawai M."/>
            <person name="Futagami T."/>
            <person name="Toyoda A."/>
            <person name="Takaki Y."/>
            <person name="Nishi S."/>
            <person name="Hori S."/>
            <person name="Arai W."/>
            <person name="Tsubouchi T."/>
            <person name="Morono Y."/>
            <person name="Uchiyama I."/>
            <person name="Ito T."/>
            <person name="Fujiyama A."/>
            <person name="Inagaki F."/>
            <person name="Takami H."/>
        </authorList>
    </citation>
    <scope>NUCLEOTIDE SEQUENCE</scope>
    <source>
        <strain evidence="1">Expedition CK06-06</strain>
    </source>
</reference>
<gene>
    <name evidence="1" type="ORF">S03H2_38110</name>
</gene>
<dbReference type="AlphaFoldDB" id="X1G6Y9"/>
<protein>
    <submittedName>
        <fullName evidence="1">Uncharacterized protein</fullName>
    </submittedName>
</protein>
<proteinExistence type="predicted"/>
<sequence length="50" mass="5318">MTHQLYDIMTNVDKSHLGLGKAVAFSVICVKARQCLLLVAPSGCGKSVIT</sequence>
<organism evidence="1">
    <name type="scientific">marine sediment metagenome</name>
    <dbReference type="NCBI Taxonomy" id="412755"/>
    <lineage>
        <taxon>unclassified sequences</taxon>
        <taxon>metagenomes</taxon>
        <taxon>ecological metagenomes</taxon>
    </lineage>
</organism>
<comment type="caution">
    <text evidence="1">The sequence shown here is derived from an EMBL/GenBank/DDBJ whole genome shotgun (WGS) entry which is preliminary data.</text>
</comment>
<evidence type="ECO:0000313" key="1">
    <source>
        <dbReference type="EMBL" id="GAH53676.1"/>
    </source>
</evidence>
<name>X1G6Y9_9ZZZZ</name>
<dbReference type="EMBL" id="BARU01023484">
    <property type="protein sequence ID" value="GAH53676.1"/>
    <property type="molecule type" value="Genomic_DNA"/>
</dbReference>
<feature type="non-terminal residue" evidence="1">
    <location>
        <position position="50"/>
    </location>
</feature>
<accession>X1G6Y9</accession>